<dbReference type="AlphaFoldDB" id="F2PTL4"/>
<dbReference type="EMBL" id="DS995738">
    <property type="protein sequence ID" value="EGE05232.1"/>
    <property type="molecule type" value="Genomic_DNA"/>
</dbReference>
<proteinExistence type="predicted"/>
<dbReference type="Proteomes" id="UP000009169">
    <property type="component" value="Unassembled WGS sequence"/>
</dbReference>
<sequence length="131" mass="13911">MPGVSTAEHEIIIVIHPPVLSPGLAPSRPLSASFVVVVWSIQTASFKEPHRGARRIDVTGRLPSEGEVHVSPGILPASLVDDQHKQNEEPARQVDDGIGGMGNGIMITAAKHANMTGNNKISLRNGKISSR</sequence>
<organism evidence="1 2">
    <name type="scientific">Trichophyton equinum (strain ATCC MYA-4606 / CBS 127.97)</name>
    <name type="common">Horse ringworm fungus</name>
    <dbReference type="NCBI Taxonomy" id="559882"/>
    <lineage>
        <taxon>Eukaryota</taxon>
        <taxon>Fungi</taxon>
        <taxon>Dikarya</taxon>
        <taxon>Ascomycota</taxon>
        <taxon>Pezizomycotina</taxon>
        <taxon>Eurotiomycetes</taxon>
        <taxon>Eurotiomycetidae</taxon>
        <taxon>Onygenales</taxon>
        <taxon>Arthrodermataceae</taxon>
        <taxon>Trichophyton</taxon>
    </lineage>
</organism>
<dbReference type="VEuPathDB" id="FungiDB:TEQG_04389"/>
<keyword evidence="2" id="KW-1185">Reference proteome</keyword>
<gene>
    <name evidence="1" type="ORF">TEQG_04389</name>
</gene>
<evidence type="ECO:0000313" key="1">
    <source>
        <dbReference type="EMBL" id="EGE05232.1"/>
    </source>
</evidence>
<evidence type="ECO:0000313" key="2">
    <source>
        <dbReference type="Proteomes" id="UP000009169"/>
    </source>
</evidence>
<reference evidence="2" key="1">
    <citation type="journal article" date="2012" name="MBio">
        <title>Comparative genome analysis of Trichophyton rubrum and related dermatophytes reveals candidate genes involved in infection.</title>
        <authorList>
            <person name="Martinez D.A."/>
            <person name="Oliver B.G."/>
            <person name="Graeser Y."/>
            <person name="Goldberg J.M."/>
            <person name="Li W."/>
            <person name="Martinez-Rossi N.M."/>
            <person name="Monod M."/>
            <person name="Shelest E."/>
            <person name="Barton R.C."/>
            <person name="Birch E."/>
            <person name="Brakhage A.A."/>
            <person name="Chen Z."/>
            <person name="Gurr S.J."/>
            <person name="Heiman D."/>
            <person name="Heitman J."/>
            <person name="Kosti I."/>
            <person name="Rossi A."/>
            <person name="Saif S."/>
            <person name="Samalova M."/>
            <person name="Saunders C.W."/>
            <person name="Shea T."/>
            <person name="Summerbell R.C."/>
            <person name="Xu J."/>
            <person name="Young S."/>
            <person name="Zeng Q."/>
            <person name="Birren B.W."/>
            <person name="Cuomo C.A."/>
            <person name="White T.C."/>
        </authorList>
    </citation>
    <scope>NUCLEOTIDE SEQUENCE [LARGE SCALE GENOMIC DNA]</scope>
    <source>
        <strain evidence="2">ATCC MYA-4606 / CBS 127.97</strain>
    </source>
</reference>
<dbReference type="HOGENOM" id="CLU_1929089_0_0_1"/>
<name>F2PTL4_TRIEC</name>
<accession>F2PTL4</accession>
<protein>
    <submittedName>
        <fullName evidence="1">Uncharacterized protein</fullName>
    </submittedName>
</protein>